<feature type="region of interest" description="Disordered" evidence="5">
    <location>
        <begin position="1"/>
        <end position="21"/>
    </location>
</feature>
<feature type="compositionally biased region" description="Basic and acidic residues" evidence="5">
    <location>
        <begin position="1"/>
        <end position="14"/>
    </location>
</feature>
<keyword evidence="4 6" id="KW-0472">Membrane</keyword>
<feature type="transmembrane region" description="Helical" evidence="6">
    <location>
        <begin position="340"/>
        <end position="361"/>
    </location>
</feature>
<dbReference type="PANTHER" id="PTHR23502">
    <property type="entry name" value="MAJOR FACILITATOR SUPERFAMILY"/>
    <property type="match status" value="1"/>
</dbReference>
<feature type="transmembrane region" description="Helical" evidence="6">
    <location>
        <begin position="174"/>
        <end position="196"/>
    </location>
</feature>
<proteinExistence type="predicted"/>
<dbReference type="RefSeq" id="XP_056072776.1">
    <property type="nucleotide sequence ID" value="XM_056212468.1"/>
</dbReference>
<sequence>MSEIEKSTTFHDPKQNGVDSELEHANTHGTYLQGDEIAGLSEEHRQYLLQRHGTLELDPVPSMADADPYNWPRPRKVINLLLVAFHALMSTFMAAGIIPAYENISEDLGVSLQQTSYLTSLQIAIIGGAPLFWRPLSTRFGRRPIFIVSLIGSICFNIGCAKTDTYAAMATCRAFVAFFISPAAAIGSAVVVETFFRHERAKFMGIWTIMLTLGVPLAPFIFGFVTYNVGYRWIYWIFTIINGVQLVLYVFFGPETRFLRHHKTVQELPSFKDSYFKFRRIDPTPITAYEFISPLRMAMYPCVMIPAAAYAMVFLFASVLATVEIPQLFGEKFHLNAQQIGLQFLGLIIGSLIGEQIGGRTSDVWMRRGGRKRPDGRPAPEFRLWLTYLGYALVICGIVVFLVRIEQAAPLKWNVTPIVGVAIAAAGNQIVTTVLITYAVDCYHEEAGSIGVFISFVRQIWGFIGPFWFPQMFENVGIANSAGVAVAMLVVVSVVPTIILQWRGKFFRQREMKARI</sequence>
<name>A0A9W8XN22_9PLEO</name>
<evidence type="ECO:0000313" key="8">
    <source>
        <dbReference type="EMBL" id="KAJ4355650.1"/>
    </source>
</evidence>
<feature type="transmembrane region" description="Helical" evidence="6">
    <location>
        <begin position="145"/>
        <end position="168"/>
    </location>
</feature>
<feature type="transmembrane region" description="Helical" evidence="6">
    <location>
        <begin position="450"/>
        <end position="469"/>
    </location>
</feature>
<dbReference type="InterPro" id="IPR011701">
    <property type="entry name" value="MFS"/>
</dbReference>
<dbReference type="InterPro" id="IPR020846">
    <property type="entry name" value="MFS_dom"/>
</dbReference>
<feature type="transmembrane region" description="Helical" evidence="6">
    <location>
        <begin position="382"/>
        <end position="403"/>
    </location>
</feature>
<feature type="transmembrane region" description="Helical" evidence="6">
    <location>
        <begin position="116"/>
        <end position="133"/>
    </location>
</feature>
<feature type="transmembrane region" description="Helical" evidence="6">
    <location>
        <begin position="298"/>
        <end position="320"/>
    </location>
</feature>
<dbReference type="Gene3D" id="1.20.1250.20">
    <property type="entry name" value="MFS general substrate transporter like domains"/>
    <property type="match status" value="1"/>
</dbReference>
<dbReference type="EMBL" id="JAPEUX010000003">
    <property type="protein sequence ID" value="KAJ4355650.1"/>
    <property type="molecule type" value="Genomic_DNA"/>
</dbReference>
<keyword evidence="9" id="KW-1185">Reference proteome</keyword>
<dbReference type="OrthoDB" id="2585655at2759"/>
<evidence type="ECO:0000256" key="4">
    <source>
        <dbReference type="ARBA" id="ARBA00023136"/>
    </source>
</evidence>
<evidence type="ECO:0000256" key="3">
    <source>
        <dbReference type="ARBA" id="ARBA00022989"/>
    </source>
</evidence>
<evidence type="ECO:0000313" key="9">
    <source>
        <dbReference type="Proteomes" id="UP001140513"/>
    </source>
</evidence>
<feature type="transmembrane region" description="Helical" evidence="6">
    <location>
        <begin position="233"/>
        <end position="252"/>
    </location>
</feature>
<evidence type="ECO:0000256" key="6">
    <source>
        <dbReference type="SAM" id="Phobius"/>
    </source>
</evidence>
<dbReference type="GO" id="GO:0022857">
    <property type="term" value="F:transmembrane transporter activity"/>
    <property type="evidence" value="ECO:0007669"/>
    <property type="project" value="InterPro"/>
</dbReference>
<keyword evidence="3 6" id="KW-1133">Transmembrane helix</keyword>
<organism evidence="8 9">
    <name type="scientific">Didymosphaeria variabile</name>
    <dbReference type="NCBI Taxonomy" id="1932322"/>
    <lineage>
        <taxon>Eukaryota</taxon>
        <taxon>Fungi</taxon>
        <taxon>Dikarya</taxon>
        <taxon>Ascomycota</taxon>
        <taxon>Pezizomycotina</taxon>
        <taxon>Dothideomycetes</taxon>
        <taxon>Pleosporomycetidae</taxon>
        <taxon>Pleosporales</taxon>
        <taxon>Massarineae</taxon>
        <taxon>Didymosphaeriaceae</taxon>
        <taxon>Didymosphaeria</taxon>
    </lineage>
</organism>
<dbReference type="Proteomes" id="UP001140513">
    <property type="component" value="Unassembled WGS sequence"/>
</dbReference>
<gene>
    <name evidence="8" type="ORF">N0V89_003670</name>
</gene>
<evidence type="ECO:0000256" key="2">
    <source>
        <dbReference type="ARBA" id="ARBA00022692"/>
    </source>
</evidence>
<dbReference type="InterPro" id="IPR036259">
    <property type="entry name" value="MFS_trans_sf"/>
</dbReference>
<keyword evidence="2 6" id="KW-0812">Transmembrane</keyword>
<feature type="transmembrane region" description="Helical" evidence="6">
    <location>
        <begin position="481"/>
        <end position="502"/>
    </location>
</feature>
<feature type="transmembrane region" description="Helical" evidence="6">
    <location>
        <begin position="203"/>
        <end position="227"/>
    </location>
</feature>
<dbReference type="SUPFAM" id="SSF103473">
    <property type="entry name" value="MFS general substrate transporter"/>
    <property type="match status" value="1"/>
</dbReference>
<dbReference type="PANTHER" id="PTHR23502:SF2">
    <property type="entry name" value="TRANSPORTER, PUTATIVE (AFU_ORTHOLOGUE AFUA_2G08910)-RELATED"/>
    <property type="match status" value="1"/>
</dbReference>
<feature type="domain" description="Major facilitator superfamily (MFS) profile" evidence="7">
    <location>
        <begin position="79"/>
        <end position="505"/>
    </location>
</feature>
<protein>
    <recommendedName>
        <fullName evidence="7">Major facilitator superfamily (MFS) profile domain-containing protein</fullName>
    </recommendedName>
</protein>
<accession>A0A9W8XN22</accession>
<reference evidence="8" key="1">
    <citation type="submission" date="2022-10" db="EMBL/GenBank/DDBJ databases">
        <title>Tapping the CABI collections for fungal endophytes: first genome assemblies for Collariella, Neodidymelliopsis, Ascochyta clinopodiicola, Didymella pomorum, Didymosphaeria variabile, Neocosmospora piperis and Neocucurbitaria cava.</title>
        <authorList>
            <person name="Hill R."/>
        </authorList>
    </citation>
    <scope>NUCLEOTIDE SEQUENCE</scope>
    <source>
        <strain evidence="8">IMI 356815</strain>
    </source>
</reference>
<evidence type="ECO:0000256" key="1">
    <source>
        <dbReference type="ARBA" id="ARBA00004141"/>
    </source>
</evidence>
<evidence type="ECO:0000256" key="5">
    <source>
        <dbReference type="SAM" id="MobiDB-lite"/>
    </source>
</evidence>
<comment type="subcellular location">
    <subcellularLocation>
        <location evidence="1">Membrane</location>
        <topology evidence="1">Multi-pass membrane protein</topology>
    </subcellularLocation>
</comment>
<dbReference type="GeneID" id="80907200"/>
<dbReference type="FunFam" id="1.20.1250.20:FF:000318">
    <property type="entry name" value="MFS multidrug transporter, putative"/>
    <property type="match status" value="1"/>
</dbReference>
<dbReference type="PROSITE" id="PS50850">
    <property type="entry name" value="MFS"/>
    <property type="match status" value="1"/>
</dbReference>
<evidence type="ECO:0000259" key="7">
    <source>
        <dbReference type="PROSITE" id="PS50850"/>
    </source>
</evidence>
<dbReference type="GO" id="GO:0005886">
    <property type="term" value="C:plasma membrane"/>
    <property type="evidence" value="ECO:0007669"/>
    <property type="project" value="TreeGrafter"/>
</dbReference>
<feature type="transmembrane region" description="Helical" evidence="6">
    <location>
        <begin position="77"/>
        <end position="101"/>
    </location>
</feature>
<dbReference type="Pfam" id="PF07690">
    <property type="entry name" value="MFS_1"/>
    <property type="match status" value="1"/>
</dbReference>
<comment type="caution">
    <text evidence="8">The sequence shown here is derived from an EMBL/GenBank/DDBJ whole genome shotgun (WGS) entry which is preliminary data.</text>
</comment>
<feature type="transmembrane region" description="Helical" evidence="6">
    <location>
        <begin position="415"/>
        <end position="438"/>
    </location>
</feature>
<dbReference type="AlphaFoldDB" id="A0A9W8XN22"/>